<dbReference type="Pfam" id="PF20529">
    <property type="entry name" value="DUF6744"/>
    <property type="match status" value="1"/>
</dbReference>
<proteinExistence type="predicted"/>
<dbReference type="OrthoDB" id="1684335at2"/>
<protein>
    <submittedName>
        <fullName evidence="1">Uncharacterized protein</fullName>
    </submittedName>
</protein>
<dbReference type="EMBL" id="CP080468">
    <property type="protein sequence ID" value="UNO51055.1"/>
    <property type="molecule type" value="Genomic_DNA"/>
</dbReference>
<evidence type="ECO:0000313" key="1">
    <source>
        <dbReference type="EMBL" id="UNO51055.1"/>
    </source>
</evidence>
<keyword evidence="2" id="KW-1185">Reference proteome</keyword>
<organism evidence="1 2">
    <name type="scientific">Alicyclobacillus acidoterrestris (strain ATCC 49025 / DSM 3922 / CIP 106132 / NCIMB 13137 / GD3B)</name>
    <dbReference type="NCBI Taxonomy" id="1356854"/>
    <lineage>
        <taxon>Bacteria</taxon>
        <taxon>Bacillati</taxon>
        <taxon>Bacillota</taxon>
        <taxon>Bacilli</taxon>
        <taxon>Bacillales</taxon>
        <taxon>Alicyclobacillaceae</taxon>
        <taxon>Alicyclobacillus</taxon>
    </lineage>
</organism>
<dbReference type="KEGG" id="aaco:K1I37_20990"/>
<geneLocation type="plasmid" evidence="2">
    <name>pDSM3922.1</name>
</geneLocation>
<reference evidence="2" key="1">
    <citation type="journal article" date="2022" name="G3 (Bethesda)">
        <title>Unveiling the complete genome sequence of Alicyclobacillus acidoterrestris DSM 3922T, a taint-producing strain.</title>
        <authorList>
            <person name="Leonardo I.C."/>
            <person name="Barreto Crespo M.T."/>
            <person name="Gaspar F.B."/>
        </authorList>
    </citation>
    <scope>NUCLEOTIDE SEQUENCE [LARGE SCALE GENOMIC DNA]</scope>
    <source>
        <strain evidence="2">DSM 3922</strain>
    </source>
</reference>
<dbReference type="InterPro" id="IPR046632">
    <property type="entry name" value="DUF6744"/>
</dbReference>
<name>A0A9E7CT96_ALIAG</name>
<keyword evidence="1" id="KW-0614">Plasmid</keyword>
<dbReference type="Proteomes" id="UP000829401">
    <property type="component" value="Plasmid pDSM3922.1"/>
</dbReference>
<accession>A0A9E7CT96</accession>
<gene>
    <name evidence="1" type="ORF">K1I37_20990</name>
</gene>
<dbReference type="AlphaFoldDB" id="A0A9E7CT96"/>
<evidence type="ECO:0000313" key="2">
    <source>
        <dbReference type="Proteomes" id="UP000829401"/>
    </source>
</evidence>
<sequence length="273" mass="31543">MSERLVPKQQLWELFKASGLPEEYRIPEIRPADAFRRATKELEGRVRDYEGARFLIRDVKTGNRKEVVRHLVIETPTSAETKLDYDPRAAVFVFNHEYKTTDVKVFNVDDPNVVKAAEEFQNLYGLYLNHFDADARRRMVRSVLKDLSATPLKESGGVYLVPRDNEELLFQLVRFLSSLPHTYAYKLPVMNTEESRDMVRDVVTHKAQTFLTEMRAALKGQVDDKEVQALMARAHSIRNEIVTYQNILKESIGTLETDVDILQAQMRALLEQV</sequence>